<dbReference type="Proteomes" id="UP000184267">
    <property type="component" value="Unassembled WGS sequence"/>
</dbReference>
<name>A0A1M2W166_TRAPU</name>
<accession>A0A1M2W166</accession>
<comment type="caution">
    <text evidence="1">The sequence shown here is derived from an EMBL/GenBank/DDBJ whole genome shotgun (WGS) entry which is preliminary data.</text>
</comment>
<evidence type="ECO:0000313" key="2">
    <source>
        <dbReference type="Proteomes" id="UP000184267"/>
    </source>
</evidence>
<gene>
    <name evidence="1" type="ORF">TRAPUB_9934</name>
</gene>
<evidence type="ECO:0000313" key="1">
    <source>
        <dbReference type="EMBL" id="OJT13512.1"/>
    </source>
</evidence>
<proteinExistence type="predicted"/>
<protein>
    <submittedName>
        <fullName evidence="1">Uncharacterized protein</fullName>
    </submittedName>
</protein>
<reference evidence="1 2" key="1">
    <citation type="submission" date="2016-10" db="EMBL/GenBank/DDBJ databases">
        <title>Genome sequence of the basidiomycete white-rot fungus Trametes pubescens.</title>
        <authorList>
            <person name="Makela M.R."/>
            <person name="Granchi Z."/>
            <person name="Peng M."/>
            <person name="De Vries R.P."/>
            <person name="Grigoriev I."/>
            <person name="Riley R."/>
            <person name="Hilden K."/>
        </authorList>
    </citation>
    <scope>NUCLEOTIDE SEQUENCE [LARGE SCALE GENOMIC DNA]</scope>
    <source>
        <strain evidence="1 2">FBCC735</strain>
    </source>
</reference>
<sequence>MADFSSPLIYFLGWPVTLEWLETFAQCARDTPALADAAIIDIATIRILKALVCTQDPERHVMDVTLELVVHAEAPFHPRSETLSLAEHEFTVASIRNTVSIGNFLRIKPTRAQYAWLRAVMPGEPQWYRGITTREEFVDVMERLDIPIY</sequence>
<dbReference type="EMBL" id="MNAD01000399">
    <property type="protein sequence ID" value="OJT13512.1"/>
    <property type="molecule type" value="Genomic_DNA"/>
</dbReference>
<organism evidence="1 2">
    <name type="scientific">Trametes pubescens</name>
    <name type="common">White-rot fungus</name>
    <dbReference type="NCBI Taxonomy" id="154538"/>
    <lineage>
        <taxon>Eukaryota</taxon>
        <taxon>Fungi</taxon>
        <taxon>Dikarya</taxon>
        <taxon>Basidiomycota</taxon>
        <taxon>Agaricomycotina</taxon>
        <taxon>Agaricomycetes</taxon>
        <taxon>Polyporales</taxon>
        <taxon>Polyporaceae</taxon>
        <taxon>Trametes</taxon>
    </lineage>
</organism>
<keyword evidence="2" id="KW-1185">Reference proteome</keyword>
<dbReference type="AlphaFoldDB" id="A0A1M2W166"/>